<dbReference type="GO" id="GO:0009166">
    <property type="term" value="P:nucleotide catabolic process"/>
    <property type="evidence" value="ECO:0007669"/>
    <property type="project" value="InterPro"/>
</dbReference>
<accession>A0A9P1DP42</accession>
<dbReference type="PANTHER" id="PTHR11575:SF48">
    <property type="entry name" value="5'-NUCLEOTIDASE"/>
    <property type="match status" value="1"/>
</dbReference>
<evidence type="ECO:0000313" key="1">
    <source>
        <dbReference type="EMBL" id="CAI4012574.1"/>
    </source>
</evidence>
<dbReference type="EMBL" id="CAMXCT030005534">
    <property type="protein sequence ID" value="CAL4799886.1"/>
    <property type="molecule type" value="Genomic_DNA"/>
</dbReference>
<proteinExistence type="predicted"/>
<dbReference type="SUPFAM" id="SSF56300">
    <property type="entry name" value="Metallo-dependent phosphatases"/>
    <property type="match status" value="1"/>
</dbReference>
<comment type="caution">
    <text evidence="1">The sequence shown here is derived from an EMBL/GenBank/DDBJ whole genome shotgun (WGS) entry which is preliminary data.</text>
</comment>
<keyword evidence="3" id="KW-1185">Reference proteome</keyword>
<reference evidence="1" key="1">
    <citation type="submission" date="2022-10" db="EMBL/GenBank/DDBJ databases">
        <authorList>
            <person name="Chen Y."/>
            <person name="Dougan E. K."/>
            <person name="Chan C."/>
            <person name="Rhodes N."/>
            <person name="Thang M."/>
        </authorList>
    </citation>
    <scope>NUCLEOTIDE SEQUENCE</scope>
</reference>
<gene>
    <name evidence="1" type="ORF">C1SCF055_LOCUS37621</name>
</gene>
<dbReference type="Gene3D" id="3.60.21.10">
    <property type="match status" value="1"/>
</dbReference>
<dbReference type="InterPro" id="IPR029052">
    <property type="entry name" value="Metallo-depent_PP-like"/>
</dbReference>
<protein>
    <submittedName>
        <fullName evidence="2">5'-nucleotidase</fullName>
    </submittedName>
</protein>
<name>A0A9P1DP42_9DINO</name>
<dbReference type="EMBL" id="CAMXCT010005534">
    <property type="protein sequence ID" value="CAI4012574.1"/>
    <property type="molecule type" value="Genomic_DNA"/>
</dbReference>
<organism evidence="1">
    <name type="scientific">Cladocopium goreaui</name>
    <dbReference type="NCBI Taxonomy" id="2562237"/>
    <lineage>
        <taxon>Eukaryota</taxon>
        <taxon>Sar</taxon>
        <taxon>Alveolata</taxon>
        <taxon>Dinophyceae</taxon>
        <taxon>Suessiales</taxon>
        <taxon>Symbiodiniaceae</taxon>
        <taxon>Cladocopium</taxon>
    </lineage>
</organism>
<sequence>MRPGASRQKTGRPLANGIVTRMMDFHGRKVGLIGLVEKEWLVTLATIDPSEVDYEDFVPCARRLAKQLKEQERFSDEENTRVPNDELLANEVSEVDVILAGHDHHYDVKPVWKPGGAVFFHGKMMENEG</sequence>
<evidence type="ECO:0000313" key="2">
    <source>
        <dbReference type="EMBL" id="CAL4799886.1"/>
    </source>
</evidence>
<dbReference type="InterPro" id="IPR006179">
    <property type="entry name" value="5_nucleotidase/apyrase"/>
</dbReference>
<dbReference type="AlphaFoldDB" id="A0A9P1DP42"/>
<dbReference type="PANTHER" id="PTHR11575">
    <property type="entry name" value="5'-NUCLEOTIDASE-RELATED"/>
    <property type="match status" value="1"/>
</dbReference>
<reference evidence="2 3" key="2">
    <citation type="submission" date="2024-05" db="EMBL/GenBank/DDBJ databases">
        <authorList>
            <person name="Chen Y."/>
            <person name="Shah S."/>
            <person name="Dougan E. K."/>
            <person name="Thang M."/>
            <person name="Chan C."/>
        </authorList>
    </citation>
    <scope>NUCLEOTIDE SEQUENCE [LARGE SCALE GENOMIC DNA]</scope>
</reference>
<dbReference type="Proteomes" id="UP001152797">
    <property type="component" value="Unassembled WGS sequence"/>
</dbReference>
<dbReference type="OrthoDB" id="10252235at2759"/>
<dbReference type="EMBL" id="CAMXCT020005534">
    <property type="protein sequence ID" value="CAL1165949.1"/>
    <property type="molecule type" value="Genomic_DNA"/>
</dbReference>
<dbReference type="GO" id="GO:0016787">
    <property type="term" value="F:hydrolase activity"/>
    <property type="evidence" value="ECO:0007669"/>
    <property type="project" value="InterPro"/>
</dbReference>
<evidence type="ECO:0000313" key="3">
    <source>
        <dbReference type="Proteomes" id="UP001152797"/>
    </source>
</evidence>